<dbReference type="InterPro" id="IPR010982">
    <property type="entry name" value="Lambda_DNA-bd_dom_sf"/>
</dbReference>
<evidence type="ECO:0000313" key="3">
    <source>
        <dbReference type="Proteomes" id="UP001597024"/>
    </source>
</evidence>
<comment type="caution">
    <text evidence="2">The sequence shown here is derived from an EMBL/GenBank/DDBJ whole genome shotgun (WGS) entry which is preliminary data.</text>
</comment>
<dbReference type="Proteomes" id="UP001597024">
    <property type="component" value="Unassembled WGS sequence"/>
</dbReference>
<dbReference type="Pfam" id="PF19054">
    <property type="entry name" value="DUF5753"/>
    <property type="match status" value="1"/>
</dbReference>
<keyword evidence="3" id="KW-1185">Reference proteome</keyword>
<dbReference type="SMART" id="SM00530">
    <property type="entry name" value="HTH_XRE"/>
    <property type="match status" value="1"/>
</dbReference>
<name>A0ABW3DKP4_9ACTN</name>
<evidence type="ECO:0000259" key="1">
    <source>
        <dbReference type="PROSITE" id="PS50943"/>
    </source>
</evidence>
<dbReference type="CDD" id="cd00093">
    <property type="entry name" value="HTH_XRE"/>
    <property type="match status" value="1"/>
</dbReference>
<dbReference type="EMBL" id="JBHTHX010000048">
    <property type="protein sequence ID" value="MFD0883554.1"/>
    <property type="molecule type" value="Genomic_DNA"/>
</dbReference>
<dbReference type="PROSITE" id="PS50943">
    <property type="entry name" value="HTH_CROC1"/>
    <property type="match status" value="1"/>
</dbReference>
<proteinExistence type="predicted"/>
<dbReference type="Gene3D" id="1.10.260.40">
    <property type="entry name" value="lambda repressor-like DNA-binding domains"/>
    <property type="match status" value="1"/>
</dbReference>
<dbReference type="Pfam" id="PF13560">
    <property type="entry name" value="HTH_31"/>
    <property type="match status" value="1"/>
</dbReference>
<gene>
    <name evidence="2" type="ORF">ACFQ08_03135</name>
</gene>
<organism evidence="2 3">
    <name type="scientific">Streptosporangium algeriense</name>
    <dbReference type="NCBI Taxonomy" id="1682748"/>
    <lineage>
        <taxon>Bacteria</taxon>
        <taxon>Bacillati</taxon>
        <taxon>Actinomycetota</taxon>
        <taxon>Actinomycetes</taxon>
        <taxon>Streptosporangiales</taxon>
        <taxon>Streptosporangiaceae</taxon>
        <taxon>Streptosporangium</taxon>
    </lineage>
</organism>
<feature type="domain" description="HTH cro/C1-type" evidence="1">
    <location>
        <begin position="17"/>
        <end position="71"/>
    </location>
</feature>
<dbReference type="InterPro" id="IPR001387">
    <property type="entry name" value="Cro/C1-type_HTH"/>
</dbReference>
<protein>
    <submittedName>
        <fullName evidence="2">Helix-turn-helix domain-containing protein</fullName>
    </submittedName>
</protein>
<sequence length="280" mass="30697">MVLKSPTVRHRRLGRELRKLREEAGLLPEAAAKQLGWSRQKVNRLENARTMPSATDVADICDLYGTDSATKAGLIQLCKDARQRGWWTAYSDVLAGSYVVLEAEATAIRTWEPLLIPGLLQSEGYARTIIQGGRPELEKAELERRVTARMTRKITLLSANAPTFHALIDEGAVRRHASPADLMATQLDEILQVMDRPNVTIQVMPSAAGLHLGLQGSFSVLSFDPEDPSVGYTGSPGGDLYLEAATPVNRLMLTFERLTAMALSPEQSADLIAAVRSDYD</sequence>
<reference evidence="3" key="1">
    <citation type="journal article" date="2019" name="Int. J. Syst. Evol. Microbiol.">
        <title>The Global Catalogue of Microorganisms (GCM) 10K type strain sequencing project: providing services to taxonomists for standard genome sequencing and annotation.</title>
        <authorList>
            <consortium name="The Broad Institute Genomics Platform"/>
            <consortium name="The Broad Institute Genome Sequencing Center for Infectious Disease"/>
            <person name="Wu L."/>
            <person name="Ma J."/>
        </authorList>
    </citation>
    <scope>NUCLEOTIDE SEQUENCE [LARGE SCALE GENOMIC DNA]</scope>
    <source>
        <strain evidence="3">CCUG 62974</strain>
    </source>
</reference>
<dbReference type="InterPro" id="IPR043917">
    <property type="entry name" value="DUF5753"/>
</dbReference>
<accession>A0ABW3DKP4</accession>
<dbReference type="SUPFAM" id="SSF47413">
    <property type="entry name" value="lambda repressor-like DNA-binding domains"/>
    <property type="match status" value="1"/>
</dbReference>
<evidence type="ECO:0000313" key="2">
    <source>
        <dbReference type="EMBL" id="MFD0883554.1"/>
    </source>
</evidence>